<gene>
    <name evidence="3" type="ORF">BJ554DRAFT_7458</name>
</gene>
<sequence length="539" mass="55215">STPPSDLDNITWGHPNNNTTLHLAAFLGEQEAVQLLLDRVAKPTGRNALNFAPIDVAADDETRAIFLRHAEAEARCRPRKFFRKPPLPRAAGESSPEGDGDGADPGGDRPSPAPVSGSAAAAAAPDAASEPRTASGVGANEGEQDQDEREEDSDGNEDEEEDEEGGRATPRPPESAAAGVPRGRPISTSPERDGDQTPVRASGPESPSQSPPLKAVFFGPTELRSPSAQRVVQPLRLRSKDSPCTPSTATAAAEGPVRREARPPVDRATATTLPPARADERPAGVAGAGRLVGTAGTGGSPSTTSAPPAVASSSPPTPAPAVASPPPPAAGVPTTGESWCVVEPLTASLIEQWESARKLKKELARREPAHLMAGGGVTSEKAWKEKREFGKAESTGKAELTEEGDGCDGARTPGTRHETADSEGDRGQGTEKKEDMDAGPACADAVLKTLREGDKRSEVEGLAVCAPAAADGSDGETDSERESAADGAGSGGSTGGCGPDSEGVPSADDEVPDRDVSDPGPCAAGIAQRATLPEMNEED</sequence>
<feature type="compositionally biased region" description="Basic and acidic residues" evidence="2">
    <location>
        <begin position="381"/>
        <end position="400"/>
    </location>
</feature>
<reference evidence="3 4" key="1">
    <citation type="journal article" name="Sci. Rep.">
        <title>Genome-scale phylogenetic analyses confirm Olpidium as the closest living zoosporic fungus to the non-flagellated, terrestrial fungi.</title>
        <authorList>
            <person name="Chang Y."/>
            <person name="Rochon D."/>
            <person name="Sekimoto S."/>
            <person name="Wang Y."/>
            <person name="Chovatia M."/>
            <person name="Sandor L."/>
            <person name="Salamov A."/>
            <person name="Grigoriev I.V."/>
            <person name="Stajich J.E."/>
            <person name="Spatafora J.W."/>
        </authorList>
    </citation>
    <scope>NUCLEOTIDE SEQUENCE [LARGE SCALE GENOMIC DNA]</scope>
    <source>
        <strain evidence="3">S191</strain>
    </source>
</reference>
<keyword evidence="4" id="KW-1185">Reference proteome</keyword>
<organism evidence="3 4">
    <name type="scientific">Olpidium bornovanus</name>
    <dbReference type="NCBI Taxonomy" id="278681"/>
    <lineage>
        <taxon>Eukaryota</taxon>
        <taxon>Fungi</taxon>
        <taxon>Fungi incertae sedis</taxon>
        <taxon>Olpidiomycota</taxon>
        <taxon>Olpidiomycotina</taxon>
        <taxon>Olpidiomycetes</taxon>
        <taxon>Olpidiales</taxon>
        <taxon>Olpidiaceae</taxon>
        <taxon>Olpidium</taxon>
    </lineage>
</organism>
<dbReference type="PROSITE" id="PS50088">
    <property type="entry name" value="ANK_REPEAT"/>
    <property type="match status" value="1"/>
</dbReference>
<dbReference type="SUPFAM" id="SSF48403">
    <property type="entry name" value="Ankyrin repeat"/>
    <property type="match status" value="1"/>
</dbReference>
<dbReference type="Proteomes" id="UP000673691">
    <property type="component" value="Unassembled WGS sequence"/>
</dbReference>
<feature type="non-terminal residue" evidence="3">
    <location>
        <position position="539"/>
    </location>
</feature>
<dbReference type="AlphaFoldDB" id="A0A8H7ZWF1"/>
<dbReference type="InterPro" id="IPR002110">
    <property type="entry name" value="Ankyrin_rpt"/>
</dbReference>
<feature type="compositionally biased region" description="Basic and acidic residues" evidence="2">
    <location>
        <begin position="415"/>
        <end position="436"/>
    </location>
</feature>
<comment type="caution">
    <text evidence="3">The sequence shown here is derived from an EMBL/GenBank/DDBJ whole genome shotgun (WGS) entry which is preliminary data.</text>
</comment>
<dbReference type="InterPro" id="IPR036770">
    <property type="entry name" value="Ankyrin_rpt-contain_sf"/>
</dbReference>
<feature type="compositionally biased region" description="Low complexity" evidence="2">
    <location>
        <begin position="267"/>
        <end position="276"/>
    </location>
</feature>
<accession>A0A8H7ZWF1</accession>
<feature type="compositionally biased region" description="Gly residues" evidence="2">
    <location>
        <begin position="488"/>
        <end position="498"/>
    </location>
</feature>
<dbReference type="Gene3D" id="1.25.40.20">
    <property type="entry name" value="Ankyrin repeat-containing domain"/>
    <property type="match status" value="1"/>
</dbReference>
<feature type="compositionally biased region" description="Low complexity" evidence="2">
    <location>
        <begin position="300"/>
        <end position="314"/>
    </location>
</feature>
<protein>
    <submittedName>
        <fullName evidence="3">Uncharacterized protein</fullName>
    </submittedName>
</protein>
<dbReference type="OrthoDB" id="2123378at2759"/>
<feature type="region of interest" description="Disordered" evidence="2">
    <location>
        <begin position="365"/>
        <end position="440"/>
    </location>
</feature>
<feature type="compositionally biased region" description="Pro residues" evidence="2">
    <location>
        <begin position="315"/>
        <end position="330"/>
    </location>
</feature>
<evidence type="ECO:0000256" key="1">
    <source>
        <dbReference type="PROSITE-ProRule" id="PRU00023"/>
    </source>
</evidence>
<dbReference type="EMBL" id="JAEFCI010005155">
    <property type="protein sequence ID" value="KAG5460489.1"/>
    <property type="molecule type" value="Genomic_DNA"/>
</dbReference>
<evidence type="ECO:0000313" key="3">
    <source>
        <dbReference type="EMBL" id="KAG5460489.1"/>
    </source>
</evidence>
<feature type="region of interest" description="Disordered" evidence="2">
    <location>
        <begin position="77"/>
        <end position="336"/>
    </location>
</feature>
<feature type="compositionally biased region" description="Acidic residues" evidence="2">
    <location>
        <begin position="142"/>
        <end position="164"/>
    </location>
</feature>
<name>A0A8H7ZWF1_9FUNG</name>
<evidence type="ECO:0000313" key="4">
    <source>
        <dbReference type="Proteomes" id="UP000673691"/>
    </source>
</evidence>
<proteinExistence type="predicted"/>
<feature type="region of interest" description="Disordered" evidence="2">
    <location>
        <begin position="452"/>
        <end position="539"/>
    </location>
</feature>
<feature type="repeat" description="ANK" evidence="1">
    <location>
        <begin position="16"/>
        <end position="48"/>
    </location>
</feature>
<evidence type="ECO:0000256" key="2">
    <source>
        <dbReference type="SAM" id="MobiDB-lite"/>
    </source>
</evidence>
<dbReference type="PROSITE" id="PS50297">
    <property type="entry name" value="ANK_REP_REGION"/>
    <property type="match status" value="1"/>
</dbReference>
<feature type="compositionally biased region" description="Low complexity" evidence="2">
    <location>
        <begin position="108"/>
        <end position="128"/>
    </location>
</feature>
<feature type="non-terminal residue" evidence="3">
    <location>
        <position position="1"/>
    </location>
</feature>
<feature type="compositionally biased region" description="Basic and acidic residues" evidence="2">
    <location>
        <begin position="256"/>
        <end position="265"/>
    </location>
</feature>
<keyword evidence="1" id="KW-0040">ANK repeat</keyword>